<proteinExistence type="predicted"/>
<accession>A0AA38CFV9</accession>
<protein>
    <submittedName>
        <fullName evidence="1">Uncharacterized protein</fullName>
    </submittedName>
</protein>
<gene>
    <name evidence="1" type="ORF">KI387_031492</name>
</gene>
<keyword evidence="2" id="KW-1185">Reference proteome</keyword>
<dbReference type="EMBL" id="JAHRHJ020000010">
    <property type="protein sequence ID" value="KAH9299810.1"/>
    <property type="molecule type" value="Genomic_DNA"/>
</dbReference>
<reference evidence="1 2" key="1">
    <citation type="journal article" date="2021" name="Nat. Plants">
        <title>The Taxus genome provides insights into paclitaxel biosynthesis.</title>
        <authorList>
            <person name="Xiong X."/>
            <person name="Gou J."/>
            <person name="Liao Q."/>
            <person name="Li Y."/>
            <person name="Zhou Q."/>
            <person name="Bi G."/>
            <person name="Li C."/>
            <person name="Du R."/>
            <person name="Wang X."/>
            <person name="Sun T."/>
            <person name="Guo L."/>
            <person name="Liang H."/>
            <person name="Lu P."/>
            <person name="Wu Y."/>
            <person name="Zhang Z."/>
            <person name="Ro D.K."/>
            <person name="Shang Y."/>
            <person name="Huang S."/>
            <person name="Yan J."/>
        </authorList>
    </citation>
    <scope>NUCLEOTIDE SEQUENCE [LARGE SCALE GENOMIC DNA]</scope>
    <source>
        <strain evidence="1">Ta-2019</strain>
    </source>
</reference>
<evidence type="ECO:0000313" key="2">
    <source>
        <dbReference type="Proteomes" id="UP000824469"/>
    </source>
</evidence>
<comment type="caution">
    <text evidence="1">The sequence shown here is derived from an EMBL/GenBank/DDBJ whole genome shotgun (WGS) entry which is preliminary data.</text>
</comment>
<evidence type="ECO:0000313" key="1">
    <source>
        <dbReference type="EMBL" id="KAH9299810.1"/>
    </source>
</evidence>
<dbReference type="AlphaFoldDB" id="A0AA38CFV9"/>
<name>A0AA38CFV9_TAXCH</name>
<organism evidence="1 2">
    <name type="scientific">Taxus chinensis</name>
    <name type="common">Chinese yew</name>
    <name type="synonym">Taxus wallichiana var. chinensis</name>
    <dbReference type="NCBI Taxonomy" id="29808"/>
    <lineage>
        <taxon>Eukaryota</taxon>
        <taxon>Viridiplantae</taxon>
        <taxon>Streptophyta</taxon>
        <taxon>Embryophyta</taxon>
        <taxon>Tracheophyta</taxon>
        <taxon>Spermatophyta</taxon>
        <taxon>Pinopsida</taxon>
        <taxon>Pinidae</taxon>
        <taxon>Conifers II</taxon>
        <taxon>Cupressales</taxon>
        <taxon>Taxaceae</taxon>
        <taxon>Taxus</taxon>
    </lineage>
</organism>
<sequence>MVGADLRSNEVGRVDEKVCGDLRYTQKWILGQNGDLVVWVREMVGLQANKQWRNEHAKYKLMTGMKKVNYAEIDNAGRDVLTVMQILMAEWRWLLIRRIVLDIIAVAPRMIL</sequence>
<dbReference type="Proteomes" id="UP000824469">
    <property type="component" value="Unassembled WGS sequence"/>
</dbReference>